<keyword evidence="1" id="KW-1133">Transmembrane helix</keyword>
<dbReference type="Proteomes" id="UP000823674">
    <property type="component" value="Chromosome A08"/>
</dbReference>
<evidence type="ECO:0000313" key="3">
    <source>
        <dbReference type="Proteomes" id="UP000823674"/>
    </source>
</evidence>
<proteinExistence type="predicted"/>
<dbReference type="EMBL" id="JADBGQ010000007">
    <property type="protein sequence ID" value="KAG5388959.1"/>
    <property type="molecule type" value="Genomic_DNA"/>
</dbReference>
<name>A0ABQ7LQY1_BRACM</name>
<accession>A0ABQ7LQY1</accession>
<protein>
    <recommendedName>
        <fullName evidence="4">Calpain catalytic domain-containing protein</fullName>
    </recommendedName>
</protein>
<keyword evidence="1" id="KW-0472">Membrane</keyword>
<feature type="transmembrane region" description="Helical" evidence="1">
    <location>
        <begin position="102"/>
        <end position="124"/>
    </location>
</feature>
<keyword evidence="3" id="KW-1185">Reference proteome</keyword>
<organism evidence="2 3">
    <name type="scientific">Brassica rapa subsp. trilocularis</name>
    <dbReference type="NCBI Taxonomy" id="1813537"/>
    <lineage>
        <taxon>Eukaryota</taxon>
        <taxon>Viridiplantae</taxon>
        <taxon>Streptophyta</taxon>
        <taxon>Embryophyta</taxon>
        <taxon>Tracheophyta</taxon>
        <taxon>Spermatophyta</taxon>
        <taxon>Magnoliopsida</taxon>
        <taxon>eudicotyledons</taxon>
        <taxon>Gunneridae</taxon>
        <taxon>Pentapetalae</taxon>
        <taxon>rosids</taxon>
        <taxon>malvids</taxon>
        <taxon>Brassicales</taxon>
        <taxon>Brassicaceae</taxon>
        <taxon>Brassiceae</taxon>
        <taxon>Brassica</taxon>
    </lineage>
</organism>
<evidence type="ECO:0000313" key="2">
    <source>
        <dbReference type="EMBL" id="KAG5388959.1"/>
    </source>
</evidence>
<sequence length="188" mass="21553">MKQPWTSQKLNLDEMDEDFADGLLPICIKKYQQKESKSWSYQGAFNNTLISSQKWLALDRGYIKSHSASLDDPFNPSQFQKCLGIRATLAGLFSFFLSSSHIFIIFLFLFLFEFGLFLYSLVIAKKSRGSGGRETLLAEEKPSLRTVKADPYQNSLHLSFSFLFPQSLFWVLIAEFDCLSSFEPVKEL</sequence>
<reference evidence="2 3" key="1">
    <citation type="submission" date="2021-03" db="EMBL/GenBank/DDBJ databases">
        <authorList>
            <person name="King G.J."/>
            <person name="Bancroft I."/>
            <person name="Baten A."/>
            <person name="Bloomfield J."/>
            <person name="Borpatragohain P."/>
            <person name="He Z."/>
            <person name="Irish N."/>
            <person name="Irwin J."/>
            <person name="Liu K."/>
            <person name="Mauleon R.P."/>
            <person name="Moore J."/>
            <person name="Morris R."/>
            <person name="Ostergaard L."/>
            <person name="Wang B."/>
            <person name="Wells R."/>
        </authorList>
    </citation>
    <scope>NUCLEOTIDE SEQUENCE [LARGE SCALE GENOMIC DNA]</scope>
    <source>
        <strain evidence="2">R-o-18</strain>
        <tissue evidence="2">Leaf</tissue>
    </source>
</reference>
<evidence type="ECO:0000256" key="1">
    <source>
        <dbReference type="SAM" id="Phobius"/>
    </source>
</evidence>
<gene>
    <name evidence="2" type="primary">A08g505820.1_BraROA</name>
    <name evidence="2" type="ORF">IGI04_030500</name>
</gene>
<comment type="caution">
    <text evidence="2">The sequence shown here is derived from an EMBL/GenBank/DDBJ whole genome shotgun (WGS) entry which is preliminary data.</text>
</comment>
<evidence type="ECO:0008006" key="4">
    <source>
        <dbReference type="Google" id="ProtNLM"/>
    </source>
</evidence>
<keyword evidence="1" id="KW-0812">Transmembrane</keyword>